<dbReference type="STRING" id="136857.CTEST_12020"/>
<dbReference type="GO" id="GO:0050660">
    <property type="term" value="F:flavin adenine dinucleotide binding"/>
    <property type="evidence" value="ECO:0007669"/>
    <property type="project" value="TreeGrafter"/>
</dbReference>
<gene>
    <name evidence="2" type="ORF">CTEST_12020</name>
</gene>
<dbReference type="KEGG" id="cted:CTEST_12020"/>
<dbReference type="Pfam" id="PF13738">
    <property type="entry name" value="Pyr_redox_3"/>
    <property type="match status" value="1"/>
</dbReference>
<organism evidence="2 3">
    <name type="scientific">Corynebacterium testudinoris</name>
    <dbReference type="NCBI Taxonomy" id="136857"/>
    <lineage>
        <taxon>Bacteria</taxon>
        <taxon>Bacillati</taxon>
        <taxon>Actinomycetota</taxon>
        <taxon>Actinomycetes</taxon>
        <taxon>Mycobacteriales</taxon>
        <taxon>Corynebacteriaceae</taxon>
        <taxon>Corynebacterium</taxon>
    </lineage>
</organism>
<evidence type="ECO:0000256" key="1">
    <source>
        <dbReference type="ARBA" id="ARBA00023002"/>
    </source>
</evidence>
<proteinExistence type="predicted"/>
<keyword evidence="3" id="KW-1185">Reference proteome</keyword>
<evidence type="ECO:0000313" key="2">
    <source>
        <dbReference type="EMBL" id="AKK09811.1"/>
    </source>
</evidence>
<protein>
    <submittedName>
        <fullName evidence="2">Oxidoreductase</fullName>
    </submittedName>
</protein>
<sequence>MGPMFPKDLLHRHFPATVVGAGQAGLAAAHELQRRGLRPGSDFIVLDGNDGPGGAWRHRWDSLTFGKAHGIADLPGLPMERPDPQKPASRLVADYYGAYEDAFELAVVRPAPVHSVTAESTNSPLEVHLAEGSFTTDILLNATGTWDSPYIPAIPGIASFEGRQLHTRNFRAKEDFTGQRVLVVGGGLSAVQFLLELADVATTTWATRRPPNFTTREFDAGWGLAVENAVRERTFAGHAPASVVRTTGIPQIPDYLDGVAAGTLVSRGMFDRITPTGVMFGPVENGEAEGLGPSQSTELAVPESWDPFPAGTELAVDTIFWNTGFRPALRHLAPLKLRERSGGIFLKDEVTPARDPRVLLVGYGSNASTVGATRAGRLAGRRAAHHLTQLV</sequence>
<dbReference type="PATRIC" id="fig|136857.5.peg.2374"/>
<reference evidence="3" key="2">
    <citation type="submission" date="2015-05" db="EMBL/GenBank/DDBJ databases">
        <title>Complete genome sequence of Corynebacterium testudinoris DSM 44614, recovered from necrotic lesions in the mouth of a tortoise.</title>
        <authorList>
            <person name="Ruckert C."/>
            <person name="Albersmeier A."/>
            <person name="Winkler A."/>
            <person name="Tauch A."/>
        </authorList>
    </citation>
    <scope>NUCLEOTIDE SEQUENCE [LARGE SCALE GENOMIC DNA]</scope>
    <source>
        <strain evidence="3">DSM 44614</strain>
    </source>
</reference>
<name>A0A0G3H8V4_9CORY</name>
<dbReference type="PANTHER" id="PTHR43539:SF78">
    <property type="entry name" value="FLAVIN-CONTAINING MONOOXYGENASE"/>
    <property type="match status" value="1"/>
</dbReference>
<dbReference type="PRINTS" id="PR00469">
    <property type="entry name" value="PNDRDTASEII"/>
</dbReference>
<dbReference type="EMBL" id="CP011545">
    <property type="protein sequence ID" value="AKK09811.1"/>
    <property type="molecule type" value="Genomic_DNA"/>
</dbReference>
<dbReference type="Proteomes" id="UP000035540">
    <property type="component" value="Chromosome"/>
</dbReference>
<keyword evidence="1" id="KW-0560">Oxidoreductase</keyword>
<dbReference type="InterPro" id="IPR036188">
    <property type="entry name" value="FAD/NAD-bd_sf"/>
</dbReference>
<evidence type="ECO:0000313" key="3">
    <source>
        <dbReference type="Proteomes" id="UP000035540"/>
    </source>
</evidence>
<dbReference type="Gene3D" id="3.50.50.60">
    <property type="entry name" value="FAD/NAD(P)-binding domain"/>
    <property type="match status" value="1"/>
</dbReference>
<reference evidence="2 3" key="1">
    <citation type="journal article" date="2015" name="Genome Announc.">
        <title>Complete Genome Sequence of the Type Strain Corynebacterium testudinoris DSM 44614, Recovered from Necrotic Lesions in the Mouth of a Tortoise.</title>
        <authorList>
            <person name="Ruckert C."/>
            <person name="Kriete M."/>
            <person name="Jaenicke S."/>
            <person name="Winkler A."/>
            <person name="Tauch A."/>
        </authorList>
    </citation>
    <scope>NUCLEOTIDE SEQUENCE [LARGE SCALE GENOMIC DNA]</scope>
    <source>
        <strain evidence="2 3">DSM 44614</strain>
    </source>
</reference>
<dbReference type="PANTHER" id="PTHR43539">
    <property type="entry name" value="FLAVIN-BINDING MONOOXYGENASE-LIKE PROTEIN (AFU_ORTHOLOGUE AFUA_4G09220)"/>
    <property type="match status" value="1"/>
</dbReference>
<dbReference type="AlphaFoldDB" id="A0A0G3H8V4"/>
<dbReference type="InterPro" id="IPR050982">
    <property type="entry name" value="Auxin_biosynth/cation_transpt"/>
</dbReference>
<accession>A0A0G3H8V4</accession>
<dbReference type="PRINTS" id="PR00368">
    <property type="entry name" value="FADPNR"/>
</dbReference>
<dbReference type="GO" id="GO:0004497">
    <property type="term" value="F:monooxygenase activity"/>
    <property type="evidence" value="ECO:0007669"/>
    <property type="project" value="TreeGrafter"/>
</dbReference>
<dbReference type="SUPFAM" id="SSF51905">
    <property type="entry name" value="FAD/NAD(P)-binding domain"/>
    <property type="match status" value="1"/>
</dbReference>